<comment type="subunit">
    <text evidence="9">Associates with 90S and pre-40S pre-ribosomal particles.</text>
</comment>
<proteinExistence type="inferred from homology"/>
<feature type="compositionally biased region" description="Acidic residues" evidence="10">
    <location>
        <begin position="170"/>
        <end position="197"/>
    </location>
</feature>
<name>A0A5C3QCA7_9AGAR</name>
<evidence type="ECO:0000256" key="4">
    <source>
        <dbReference type="ARBA" id="ARBA00022552"/>
    </source>
</evidence>
<evidence type="ECO:0000256" key="2">
    <source>
        <dbReference type="ARBA" id="ARBA00009418"/>
    </source>
</evidence>
<evidence type="ECO:0000313" key="12">
    <source>
        <dbReference type="Proteomes" id="UP000305067"/>
    </source>
</evidence>
<dbReference type="InterPro" id="IPR009292">
    <property type="entry name" value="RRP36"/>
</dbReference>
<feature type="compositionally biased region" description="Acidic residues" evidence="10">
    <location>
        <begin position="51"/>
        <end position="61"/>
    </location>
</feature>
<feature type="compositionally biased region" description="Basic residues" evidence="10">
    <location>
        <begin position="398"/>
        <end position="410"/>
    </location>
</feature>
<comment type="subcellular location">
    <subcellularLocation>
        <location evidence="1 9">Nucleus</location>
        <location evidence="1 9">Nucleolus</location>
    </subcellularLocation>
</comment>
<feature type="compositionally biased region" description="Low complexity" evidence="10">
    <location>
        <begin position="253"/>
        <end position="266"/>
    </location>
</feature>
<evidence type="ECO:0000256" key="3">
    <source>
        <dbReference type="ARBA" id="ARBA00022517"/>
    </source>
</evidence>
<feature type="compositionally biased region" description="Gly residues" evidence="10">
    <location>
        <begin position="414"/>
        <end position="435"/>
    </location>
</feature>
<dbReference type="PANTHER" id="PTHR21738">
    <property type="entry name" value="RIBOSOMAL RNA PROCESSING PROTEIN 36 HOMOLOG"/>
    <property type="match status" value="1"/>
</dbReference>
<dbReference type="GO" id="GO:0000462">
    <property type="term" value="P:maturation of SSU-rRNA from tricistronic rRNA transcript (SSU-rRNA, 5.8S rRNA, LSU-rRNA)"/>
    <property type="evidence" value="ECO:0007669"/>
    <property type="project" value="TreeGrafter"/>
</dbReference>
<keyword evidence="3 9" id="KW-0690">Ribosome biogenesis</keyword>
<evidence type="ECO:0000256" key="8">
    <source>
        <dbReference type="ARBA" id="ARBA00025053"/>
    </source>
</evidence>
<dbReference type="Pfam" id="PF06102">
    <property type="entry name" value="RRP36"/>
    <property type="match status" value="1"/>
</dbReference>
<evidence type="ECO:0000256" key="6">
    <source>
        <dbReference type="ARBA" id="ARBA00023242"/>
    </source>
</evidence>
<keyword evidence="7 9" id="KW-0687">Ribonucleoprotein</keyword>
<keyword evidence="6 9" id="KW-0539">Nucleus</keyword>
<dbReference type="GO" id="GO:0005730">
    <property type="term" value="C:nucleolus"/>
    <property type="evidence" value="ECO:0007669"/>
    <property type="project" value="UniProtKB-SubCell"/>
</dbReference>
<keyword evidence="5" id="KW-0175">Coiled coil</keyword>
<feature type="compositionally biased region" description="Acidic residues" evidence="10">
    <location>
        <begin position="112"/>
        <end position="128"/>
    </location>
</feature>
<keyword evidence="12" id="KW-1185">Reference proteome</keyword>
<dbReference type="EMBL" id="ML178837">
    <property type="protein sequence ID" value="TFK98787.1"/>
    <property type="molecule type" value="Genomic_DNA"/>
</dbReference>
<gene>
    <name evidence="11" type="ORF">BDV98DRAFT_606570</name>
</gene>
<feature type="compositionally biased region" description="Basic and acidic residues" evidence="10">
    <location>
        <begin position="240"/>
        <end position="252"/>
    </location>
</feature>
<feature type="region of interest" description="Disordered" evidence="10">
    <location>
        <begin position="158"/>
        <end position="270"/>
    </location>
</feature>
<dbReference type="PANTHER" id="PTHR21738:SF0">
    <property type="entry name" value="RIBOSOMAL RNA PROCESSING PROTEIN 36 HOMOLOG"/>
    <property type="match status" value="1"/>
</dbReference>
<dbReference type="AlphaFoldDB" id="A0A5C3QCA7"/>
<comment type="similarity">
    <text evidence="2 9">Belongs to the RRP36 family.</text>
</comment>
<sequence>MPRRPRPASRQDPKALRQSATEKSKLKPIPQPKSTQNGKRKLEQISSHQDSEDEDEDEDDFIQVPRGGDDSDIGPGTAVPGSEDDLDEDEEEEEEEEEEDIDLDAPRVSQWVDEDEELDGAEEEEDADLPTRKSPIQDIDKLQDDLSSLPLGALRKAQRVLAQAQADSSDSSEGEEDSDADGFPEEQDAAEDSDGEEDAPKKNPNKVEWSNTPRDDIPKRASKTAPVEVTSKRPVTRRMKVVEIKSKPRDPRFTSSFHPTPTTSTHPSHDAEHFTKAYAFLTTARSSELKTLSSSLATATKLLANSPRDLRAEREAEVERLTQALRRMQGLVNKDKRDAVERKALEKVKQSEREKAKEGKKQWFMKDGERREVLAKARLEAVEEEGGKRAVRRVIERKTKKAGQKEKRSRPWVGTGGSGGGRAGGFGGGGTGEVGGEGERGGRRKVQGWKAKGATSDGGWAQRGSSGGAGPPKRRKVA</sequence>
<evidence type="ECO:0000256" key="9">
    <source>
        <dbReference type="RuleBase" id="RU368027"/>
    </source>
</evidence>
<feature type="region of interest" description="Disordered" evidence="10">
    <location>
        <begin position="1"/>
        <end position="144"/>
    </location>
</feature>
<feature type="compositionally biased region" description="Basic and acidic residues" evidence="10">
    <location>
        <begin position="9"/>
        <end position="25"/>
    </location>
</feature>
<dbReference type="Proteomes" id="UP000305067">
    <property type="component" value="Unassembled WGS sequence"/>
</dbReference>
<dbReference type="STRING" id="1884261.A0A5C3QCA7"/>
<feature type="compositionally biased region" description="Basic and acidic residues" evidence="10">
    <location>
        <begin position="382"/>
        <end position="397"/>
    </location>
</feature>
<protein>
    <recommendedName>
        <fullName evidence="9">rRNA biogenesis protein RRP36</fullName>
    </recommendedName>
</protein>
<evidence type="ECO:0000256" key="10">
    <source>
        <dbReference type="SAM" id="MobiDB-lite"/>
    </source>
</evidence>
<dbReference type="GO" id="GO:0030686">
    <property type="term" value="C:90S preribosome"/>
    <property type="evidence" value="ECO:0007669"/>
    <property type="project" value="TreeGrafter"/>
</dbReference>
<feature type="compositionally biased region" description="Acidic residues" evidence="10">
    <location>
        <begin position="82"/>
        <end position="103"/>
    </location>
</feature>
<feature type="region of interest" description="Disordered" evidence="10">
    <location>
        <begin position="382"/>
        <end position="478"/>
    </location>
</feature>
<accession>A0A5C3QCA7</accession>
<evidence type="ECO:0000256" key="5">
    <source>
        <dbReference type="ARBA" id="ARBA00023054"/>
    </source>
</evidence>
<comment type="function">
    <text evidence="8 9">Component of the 90S pre-ribosome involved in the maturation of rRNAs. Required for early cleavages of the pre-RNAs in the 40S ribosomal subunit maturation pathway.</text>
</comment>
<evidence type="ECO:0000313" key="11">
    <source>
        <dbReference type="EMBL" id="TFK98787.1"/>
    </source>
</evidence>
<reference evidence="11 12" key="1">
    <citation type="journal article" date="2019" name="Nat. Ecol. Evol.">
        <title>Megaphylogeny resolves global patterns of mushroom evolution.</title>
        <authorList>
            <person name="Varga T."/>
            <person name="Krizsan K."/>
            <person name="Foldi C."/>
            <person name="Dima B."/>
            <person name="Sanchez-Garcia M."/>
            <person name="Sanchez-Ramirez S."/>
            <person name="Szollosi G.J."/>
            <person name="Szarkandi J.G."/>
            <person name="Papp V."/>
            <person name="Albert L."/>
            <person name="Andreopoulos W."/>
            <person name="Angelini C."/>
            <person name="Antonin V."/>
            <person name="Barry K.W."/>
            <person name="Bougher N.L."/>
            <person name="Buchanan P."/>
            <person name="Buyck B."/>
            <person name="Bense V."/>
            <person name="Catcheside P."/>
            <person name="Chovatia M."/>
            <person name="Cooper J."/>
            <person name="Damon W."/>
            <person name="Desjardin D."/>
            <person name="Finy P."/>
            <person name="Geml J."/>
            <person name="Haridas S."/>
            <person name="Hughes K."/>
            <person name="Justo A."/>
            <person name="Karasinski D."/>
            <person name="Kautmanova I."/>
            <person name="Kiss B."/>
            <person name="Kocsube S."/>
            <person name="Kotiranta H."/>
            <person name="LaButti K.M."/>
            <person name="Lechner B.E."/>
            <person name="Liimatainen K."/>
            <person name="Lipzen A."/>
            <person name="Lukacs Z."/>
            <person name="Mihaltcheva S."/>
            <person name="Morgado L.N."/>
            <person name="Niskanen T."/>
            <person name="Noordeloos M.E."/>
            <person name="Ohm R.A."/>
            <person name="Ortiz-Santana B."/>
            <person name="Ovrebo C."/>
            <person name="Racz N."/>
            <person name="Riley R."/>
            <person name="Savchenko A."/>
            <person name="Shiryaev A."/>
            <person name="Soop K."/>
            <person name="Spirin V."/>
            <person name="Szebenyi C."/>
            <person name="Tomsovsky M."/>
            <person name="Tulloss R.E."/>
            <person name="Uehling J."/>
            <person name="Grigoriev I.V."/>
            <person name="Vagvolgyi C."/>
            <person name="Papp T."/>
            <person name="Martin F.M."/>
            <person name="Miettinen O."/>
            <person name="Hibbett D.S."/>
            <person name="Nagy L.G."/>
        </authorList>
    </citation>
    <scope>NUCLEOTIDE SEQUENCE [LARGE SCALE GENOMIC DNA]</scope>
    <source>
        <strain evidence="11 12">CBS 309.79</strain>
    </source>
</reference>
<evidence type="ECO:0000256" key="1">
    <source>
        <dbReference type="ARBA" id="ARBA00004604"/>
    </source>
</evidence>
<organism evidence="11 12">
    <name type="scientific">Pterulicium gracile</name>
    <dbReference type="NCBI Taxonomy" id="1884261"/>
    <lineage>
        <taxon>Eukaryota</taxon>
        <taxon>Fungi</taxon>
        <taxon>Dikarya</taxon>
        <taxon>Basidiomycota</taxon>
        <taxon>Agaricomycotina</taxon>
        <taxon>Agaricomycetes</taxon>
        <taxon>Agaricomycetidae</taxon>
        <taxon>Agaricales</taxon>
        <taxon>Pleurotineae</taxon>
        <taxon>Pterulaceae</taxon>
        <taxon>Pterulicium</taxon>
    </lineage>
</organism>
<keyword evidence="4 9" id="KW-0698">rRNA processing</keyword>
<dbReference type="OrthoDB" id="448446at2759"/>
<evidence type="ECO:0000256" key="7">
    <source>
        <dbReference type="ARBA" id="ARBA00023274"/>
    </source>
</evidence>